<keyword evidence="2" id="KW-1185">Reference proteome</keyword>
<dbReference type="InParanoid" id="A0A1D3D3V0"/>
<protein>
    <submittedName>
        <fullName evidence="1">Uncharacterized protein</fullName>
    </submittedName>
</protein>
<dbReference type="EMBL" id="JROU02000842">
    <property type="protein sequence ID" value="OEH78138.1"/>
    <property type="molecule type" value="Genomic_DNA"/>
</dbReference>
<reference evidence="1 2" key="1">
    <citation type="journal article" date="2016" name="BMC Genomics">
        <title>Comparative genomics reveals Cyclospora cayetanensis possesses coccidia-like metabolism and invasion components but unique surface antigens.</title>
        <authorList>
            <person name="Liu S."/>
            <person name="Wang L."/>
            <person name="Zheng H."/>
            <person name="Xu Z."/>
            <person name="Roellig D.M."/>
            <person name="Li N."/>
            <person name="Frace M.A."/>
            <person name="Tang K."/>
            <person name="Arrowood M.J."/>
            <person name="Moss D.M."/>
            <person name="Zhang L."/>
            <person name="Feng Y."/>
            <person name="Xiao L."/>
        </authorList>
    </citation>
    <scope>NUCLEOTIDE SEQUENCE [LARGE SCALE GENOMIC DNA]</scope>
    <source>
        <strain evidence="1 2">CHN_HEN01</strain>
    </source>
</reference>
<accession>A0A1D3D3V0</accession>
<sequence length="164" mass="18437">MEGAAEGLGGKARSAGGKWNSQCFMSLIYRLKYRNLSPQFIAGVIKTGTICRTLWPLLPPLMLLQYIRQPCTLRFPSYASSRLALWARHLVSHPFVRPQTDAEMRSIEQLASAAHAAAQEQGTHSAPPILSFLDLRKPGWTGHWRFQQDLAIIRDRVNKPDAQN</sequence>
<name>A0A1D3D3V0_9EIME</name>
<dbReference type="AlphaFoldDB" id="A0A1D3D3V0"/>
<evidence type="ECO:0000313" key="2">
    <source>
        <dbReference type="Proteomes" id="UP000095192"/>
    </source>
</evidence>
<dbReference type="VEuPathDB" id="ToxoDB:cyc_02053"/>
<proteinExistence type="predicted"/>
<comment type="caution">
    <text evidence="1">The sequence shown here is derived from an EMBL/GenBank/DDBJ whole genome shotgun (WGS) entry which is preliminary data.</text>
</comment>
<dbReference type="Proteomes" id="UP000095192">
    <property type="component" value="Unassembled WGS sequence"/>
</dbReference>
<evidence type="ECO:0000313" key="1">
    <source>
        <dbReference type="EMBL" id="OEH78138.1"/>
    </source>
</evidence>
<gene>
    <name evidence="1" type="ORF">cyc_02053</name>
</gene>
<organism evidence="1 2">
    <name type="scientific">Cyclospora cayetanensis</name>
    <dbReference type="NCBI Taxonomy" id="88456"/>
    <lineage>
        <taxon>Eukaryota</taxon>
        <taxon>Sar</taxon>
        <taxon>Alveolata</taxon>
        <taxon>Apicomplexa</taxon>
        <taxon>Conoidasida</taxon>
        <taxon>Coccidia</taxon>
        <taxon>Eucoccidiorida</taxon>
        <taxon>Eimeriorina</taxon>
        <taxon>Eimeriidae</taxon>
        <taxon>Cyclospora</taxon>
    </lineage>
</organism>